<dbReference type="KEGG" id="lto:RGQ30_02720"/>
<dbReference type="AlphaFoldDB" id="A0AA86JDD9"/>
<feature type="transmembrane region" description="Helical" evidence="1">
    <location>
        <begin position="109"/>
        <end position="129"/>
    </location>
</feature>
<protein>
    <submittedName>
        <fullName evidence="2">Uncharacterized protein</fullName>
    </submittedName>
</protein>
<keyword evidence="1" id="KW-1133">Transmembrane helix</keyword>
<evidence type="ECO:0000256" key="1">
    <source>
        <dbReference type="SAM" id="Phobius"/>
    </source>
</evidence>
<gene>
    <name evidence="2" type="ORF">RGQ30_02720</name>
</gene>
<reference evidence="2 3" key="1">
    <citation type="submission" date="2023-10" db="EMBL/GenBank/DDBJ databases">
        <title>Complete Genome Sequence of Limnobacter thiooxidans CS-K2T, Isolated from freshwater lake sediments in Bavaria, Germany.</title>
        <authorList>
            <person name="Naruki M."/>
            <person name="Watanabe A."/>
            <person name="Warashina T."/>
            <person name="Morita T."/>
            <person name="Arakawa K."/>
        </authorList>
    </citation>
    <scope>NUCLEOTIDE SEQUENCE [LARGE SCALE GENOMIC DNA]</scope>
    <source>
        <strain evidence="2 3">CS-K2</strain>
    </source>
</reference>
<keyword evidence="3" id="KW-1185">Reference proteome</keyword>
<keyword evidence="1" id="KW-0812">Transmembrane</keyword>
<evidence type="ECO:0000313" key="2">
    <source>
        <dbReference type="EMBL" id="BET24771.1"/>
    </source>
</evidence>
<sequence length="194" mass="21937">MFVKEYRLYTKNQLSTEEINEIVAGSDKYIGPIPEMTYAAYLQHANYLYGENVFNLSRVWNSTVQILVPSQFVGDELKASLFLDDGVIPSSAIGFYSSNGLSSYFTGELFASVSIISPLFLIFLCFILFKCYASKSIYSNLIYVSFFMSIPYVVNFGLFSFTFYLVRVLIVYIIAHVLSSAIRSSYASNNKKIS</sequence>
<feature type="transmembrane region" description="Helical" evidence="1">
    <location>
        <begin position="164"/>
        <end position="182"/>
    </location>
</feature>
<accession>A0AA86JDD9</accession>
<organism evidence="2 3">
    <name type="scientific">Limnobacter thiooxidans</name>
    <dbReference type="NCBI Taxonomy" id="131080"/>
    <lineage>
        <taxon>Bacteria</taxon>
        <taxon>Pseudomonadati</taxon>
        <taxon>Pseudomonadota</taxon>
        <taxon>Betaproteobacteria</taxon>
        <taxon>Burkholderiales</taxon>
        <taxon>Burkholderiaceae</taxon>
        <taxon>Limnobacter</taxon>
    </lineage>
</organism>
<proteinExistence type="predicted"/>
<dbReference type="EMBL" id="AP028947">
    <property type="protein sequence ID" value="BET24771.1"/>
    <property type="molecule type" value="Genomic_DNA"/>
</dbReference>
<evidence type="ECO:0000313" key="3">
    <source>
        <dbReference type="Proteomes" id="UP001329151"/>
    </source>
</evidence>
<name>A0AA86JDD9_9BURK</name>
<dbReference type="Proteomes" id="UP001329151">
    <property type="component" value="Chromosome"/>
</dbReference>
<feature type="transmembrane region" description="Helical" evidence="1">
    <location>
        <begin position="141"/>
        <end position="158"/>
    </location>
</feature>
<keyword evidence="1" id="KW-0472">Membrane</keyword>